<dbReference type="InterPro" id="IPR036267">
    <property type="entry name" value="RuvA_C_sf"/>
</dbReference>
<evidence type="ECO:0000313" key="8">
    <source>
        <dbReference type="EMBL" id="KKW07285.1"/>
    </source>
</evidence>
<comment type="subunit">
    <text evidence="6">Homotetramer. Forms an RuvA(8)-RuvB(12)-Holliday junction (HJ) complex. HJ DNA is sandwiched between 2 RuvA tetramers; dsDNA enters through RuvA and exits via RuvB. An RuvB hexamer assembles on each DNA strand where it exits the tetramer. Each RuvB hexamer is contacted by two RuvA subunits (via domain III) on 2 adjacent RuvB subunits; this complex drives branch migration. In the full resolvosome a probable DNA-RuvA(4)-RuvB(12)-RuvC(2) complex forms which resolves the HJ.</text>
</comment>
<dbReference type="Proteomes" id="UP000034589">
    <property type="component" value="Unassembled WGS sequence"/>
</dbReference>
<evidence type="ECO:0000256" key="1">
    <source>
        <dbReference type="ARBA" id="ARBA00022490"/>
    </source>
</evidence>
<dbReference type="GO" id="GO:0006310">
    <property type="term" value="P:DNA recombination"/>
    <property type="evidence" value="ECO:0007669"/>
    <property type="project" value="UniProtKB-UniRule"/>
</dbReference>
<dbReference type="InterPro" id="IPR010994">
    <property type="entry name" value="RuvA_2-like"/>
</dbReference>
<comment type="similarity">
    <text evidence="6">Belongs to the RuvA family.</text>
</comment>
<keyword evidence="8" id="KW-0547">Nucleotide-binding</keyword>
<evidence type="ECO:0000256" key="3">
    <source>
        <dbReference type="ARBA" id="ARBA00023125"/>
    </source>
</evidence>
<dbReference type="Gene3D" id="2.40.50.140">
    <property type="entry name" value="Nucleic acid-binding proteins"/>
    <property type="match status" value="1"/>
</dbReference>
<keyword evidence="8" id="KW-0067">ATP-binding</keyword>
<dbReference type="InterPro" id="IPR012340">
    <property type="entry name" value="NA-bd_OB-fold"/>
</dbReference>
<accession>A0A0G1VLY6</accession>
<evidence type="ECO:0000256" key="2">
    <source>
        <dbReference type="ARBA" id="ARBA00022763"/>
    </source>
</evidence>
<dbReference type="Gene3D" id="1.10.150.20">
    <property type="entry name" value="5' to 3' exonuclease, C-terminal subdomain"/>
    <property type="match status" value="1"/>
</dbReference>
<dbReference type="EMBL" id="LCPV01000016">
    <property type="protein sequence ID" value="KKW07285.1"/>
    <property type="molecule type" value="Genomic_DNA"/>
</dbReference>
<dbReference type="CDD" id="cd14332">
    <property type="entry name" value="UBA_RuvA_C"/>
    <property type="match status" value="1"/>
</dbReference>
<dbReference type="HAMAP" id="MF_00031">
    <property type="entry name" value="DNA_HJ_migration_RuvA"/>
    <property type="match status" value="1"/>
</dbReference>
<dbReference type="GO" id="GO:0009379">
    <property type="term" value="C:Holliday junction helicase complex"/>
    <property type="evidence" value="ECO:0007669"/>
    <property type="project" value="InterPro"/>
</dbReference>
<dbReference type="Pfam" id="PF14520">
    <property type="entry name" value="HHH_5"/>
    <property type="match status" value="1"/>
</dbReference>
<keyword evidence="8" id="KW-0378">Hydrolase</keyword>
<name>A0A0G1VLY6_9BACT</name>
<dbReference type="InterPro" id="IPR013849">
    <property type="entry name" value="DNA_helicase_Holl-junc_RuvA_I"/>
</dbReference>
<organism evidence="8 9">
    <name type="scientific">Candidatus Kaiserbacteria bacterium GW2011_GWC2_49_12</name>
    <dbReference type="NCBI Taxonomy" id="1618675"/>
    <lineage>
        <taxon>Bacteria</taxon>
        <taxon>Candidatus Kaiseribacteriota</taxon>
    </lineage>
</organism>
<dbReference type="InterPro" id="IPR000085">
    <property type="entry name" value="RuvA"/>
</dbReference>
<keyword evidence="5 6" id="KW-0234">DNA repair</keyword>
<keyword evidence="8" id="KW-0347">Helicase</keyword>
<feature type="domain" description="Helix-hairpin-helix DNA-binding motif class 1" evidence="7">
    <location>
        <begin position="107"/>
        <end position="126"/>
    </location>
</feature>
<dbReference type="SUPFAM" id="SSF50249">
    <property type="entry name" value="Nucleic acid-binding proteins"/>
    <property type="match status" value="1"/>
</dbReference>
<evidence type="ECO:0000256" key="5">
    <source>
        <dbReference type="ARBA" id="ARBA00023204"/>
    </source>
</evidence>
<proteinExistence type="inferred from homology"/>
<keyword evidence="2 6" id="KW-0227">DNA damage</keyword>
<dbReference type="GO" id="GO:0000400">
    <property type="term" value="F:four-way junction DNA binding"/>
    <property type="evidence" value="ECO:0007669"/>
    <property type="project" value="UniProtKB-UniRule"/>
</dbReference>
<dbReference type="Pfam" id="PF01330">
    <property type="entry name" value="RuvA_N"/>
    <property type="match status" value="1"/>
</dbReference>
<dbReference type="GO" id="GO:0005737">
    <property type="term" value="C:cytoplasm"/>
    <property type="evidence" value="ECO:0007669"/>
    <property type="project" value="UniProtKB-SubCell"/>
</dbReference>
<keyword evidence="1 6" id="KW-0963">Cytoplasm</keyword>
<evidence type="ECO:0000259" key="7">
    <source>
        <dbReference type="SMART" id="SM00278"/>
    </source>
</evidence>
<protein>
    <recommendedName>
        <fullName evidence="6">Holliday junction branch migration complex subunit RuvA</fullName>
    </recommendedName>
</protein>
<dbReference type="GO" id="GO:0009378">
    <property type="term" value="F:four-way junction helicase activity"/>
    <property type="evidence" value="ECO:0007669"/>
    <property type="project" value="InterPro"/>
</dbReference>
<comment type="caution">
    <text evidence="6">Lacks conserved residue(s) required for the propagation of feature annotation.</text>
</comment>
<dbReference type="InterPro" id="IPR003583">
    <property type="entry name" value="Hlx-hairpin-Hlx_DNA-bd_motif"/>
</dbReference>
<comment type="domain">
    <text evidence="6">Has three domains with a flexible linker between the domains II and III and assumes an 'L' shape. Domain III is highly mobile and contacts RuvB.</text>
</comment>
<dbReference type="AlphaFoldDB" id="A0A0G1VLY6"/>
<dbReference type="SUPFAM" id="SSF46929">
    <property type="entry name" value="DNA helicase RuvA subunit, C-terminal domain"/>
    <property type="match status" value="1"/>
</dbReference>
<feature type="domain" description="Helix-hairpin-helix DNA-binding motif class 1" evidence="7">
    <location>
        <begin position="72"/>
        <end position="91"/>
    </location>
</feature>
<reference evidence="8 9" key="1">
    <citation type="journal article" date="2015" name="Nature">
        <title>rRNA introns, odd ribosomes, and small enigmatic genomes across a large radiation of phyla.</title>
        <authorList>
            <person name="Brown C.T."/>
            <person name="Hug L.A."/>
            <person name="Thomas B.C."/>
            <person name="Sharon I."/>
            <person name="Castelle C.J."/>
            <person name="Singh A."/>
            <person name="Wilkins M.J."/>
            <person name="Williams K.H."/>
            <person name="Banfield J.F."/>
        </authorList>
    </citation>
    <scope>NUCLEOTIDE SEQUENCE [LARGE SCALE GENOMIC DNA]</scope>
</reference>
<dbReference type="InterPro" id="IPR011114">
    <property type="entry name" value="RuvA_C"/>
</dbReference>
<dbReference type="Gene3D" id="1.10.8.10">
    <property type="entry name" value="DNA helicase RuvA subunit, C-terminal domain"/>
    <property type="match status" value="1"/>
</dbReference>
<keyword evidence="4 6" id="KW-0233">DNA recombination</keyword>
<evidence type="ECO:0000256" key="4">
    <source>
        <dbReference type="ARBA" id="ARBA00023172"/>
    </source>
</evidence>
<dbReference type="SUPFAM" id="SSF47781">
    <property type="entry name" value="RuvA domain 2-like"/>
    <property type="match status" value="1"/>
</dbReference>
<comment type="subcellular location">
    <subcellularLocation>
        <location evidence="6">Cytoplasm</location>
    </subcellularLocation>
</comment>
<dbReference type="NCBIfam" id="TIGR00084">
    <property type="entry name" value="ruvA"/>
    <property type="match status" value="1"/>
</dbReference>
<keyword evidence="3 6" id="KW-0238">DNA-binding</keyword>
<dbReference type="GO" id="GO:0006281">
    <property type="term" value="P:DNA repair"/>
    <property type="evidence" value="ECO:0007669"/>
    <property type="project" value="UniProtKB-UniRule"/>
</dbReference>
<comment type="function">
    <text evidence="6">The RuvA-RuvB-RuvC complex processes Holliday junction (HJ) DNA during genetic recombination and DNA repair, while the RuvA-RuvB complex plays an important role in the rescue of blocked DNA replication forks via replication fork reversal (RFR). RuvA specifically binds to HJ cruciform DNA, conferring on it an open structure. The RuvB hexamer acts as an ATP-dependent pump, pulling dsDNA into and through the RuvAB complex. HJ branch migration allows RuvC to scan DNA until it finds its consensus sequence, where it cleaves and resolves the cruciform DNA.</text>
</comment>
<evidence type="ECO:0000313" key="9">
    <source>
        <dbReference type="Proteomes" id="UP000034589"/>
    </source>
</evidence>
<evidence type="ECO:0000256" key="6">
    <source>
        <dbReference type="HAMAP-Rule" id="MF_00031"/>
    </source>
</evidence>
<dbReference type="GO" id="GO:0048476">
    <property type="term" value="C:Holliday junction resolvase complex"/>
    <property type="evidence" value="ECO:0007669"/>
    <property type="project" value="UniProtKB-UniRule"/>
</dbReference>
<dbReference type="SMART" id="SM00278">
    <property type="entry name" value="HhH1"/>
    <property type="match status" value="2"/>
</dbReference>
<dbReference type="GO" id="GO:0005524">
    <property type="term" value="F:ATP binding"/>
    <property type="evidence" value="ECO:0007669"/>
    <property type="project" value="InterPro"/>
</dbReference>
<comment type="caution">
    <text evidence="8">The sequence shown here is derived from an EMBL/GenBank/DDBJ whole genome shotgun (WGS) entry which is preliminary data.</text>
</comment>
<gene>
    <name evidence="6" type="primary">ruvA</name>
    <name evidence="8" type="ORF">UY39_C0016G0006</name>
</gene>
<sequence length="190" mass="20096">MIGSIEGTVFAVRSGFVIISANGVGYKVAATRATLSPLRPNMDAALWTHLAVREDVLDLYGFRTEEELHVFELLLTVPGIGPRSALAILDIASIETLRSAISAGNASYLTNVSGIGRKTAEKIVLELREKIGAGTEGAGRSLSGDEEALEAMRALGYTVSEARDALRKVPQEVAGGSARLREALRMIGGT</sequence>
<feature type="region of interest" description="Domain III" evidence="6">
    <location>
        <begin position="146"/>
        <end position="190"/>
    </location>
</feature>